<name>A0AAV6H6S2_9TELE</name>
<dbReference type="Proteomes" id="UP000823561">
    <property type="component" value="Chromosome 3"/>
</dbReference>
<feature type="region of interest" description="Disordered" evidence="3">
    <location>
        <begin position="431"/>
        <end position="461"/>
    </location>
</feature>
<dbReference type="PANTHER" id="PTHR10331:SF6">
    <property type="entry name" value="SPINDLE ASSEMBLY ABNORMAL 4"/>
    <property type="match status" value="1"/>
</dbReference>
<proteinExistence type="inferred from homology"/>
<evidence type="ECO:0000256" key="1">
    <source>
        <dbReference type="ARBA" id="ARBA00005627"/>
    </source>
</evidence>
<feature type="compositionally biased region" description="Polar residues" evidence="3">
    <location>
        <begin position="255"/>
        <end position="289"/>
    </location>
</feature>
<evidence type="ECO:0000256" key="3">
    <source>
        <dbReference type="SAM" id="MobiDB-lite"/>
    </source>
</evidence>
<feature type="region of interest" description="Disordered" evidence="3">
    <location>
        <begin position="748"/>
        <end position="809"/>
    </location>
</feature>
<feature type="compositionally biased region" description="Basic and acidic residues" evidence="3">
    <location>
        <begin position="1"/>
        <end position="13"/>
    </location>
</feature>
<feature type="compositionally biased region" description="Low complexity" evidence="3">
    <location>
        <begin position="65"/>
        <end position="79"/>
    </location>
</feature>
<evidence type="ECO:0000313" key="6">
    <source>
        <dbReference type="EMBL" id="KAG5282794.1"/>
    </source>
</evidence>
<dbReference type="InterPro" id="IPR026581">
    <property type="entry name" value="TCP10L/CENPJ"/>
</dbReference>
<feature type="region of interest" description="Disordered" evidence="3">
    <location>
        <begin position="1"/>
        <end position="289"/>
    </location>
</feature>
<comment type="similarity">
    <text evidence="1">Belongs to the TCP10 family.</text>
</comment>
<dbReference type="GO" id="GO:0015631">
    <property type="term" value="F:tubulin binding"/>
    <property type="evidence" value="ECO:0007669"/>
    <property type="project" value="TreeGrafter"/>
</dbReference>
<evidence type="ECO:0008006" key="8">
    <source>
        <dbReference type="Google" id="ProtNLM"/>
    </source>
</evidence>
<dbReference type="InterPro" id="IPR009852">
    <property type="entry name" value="CENPJ_C_dom"/>
</dbReference>
<feature type="compositionally biased region" description="Polar residues" evidence="3">
    <location>
        <begin position="793"/>
        <end position="802"/>
    </location>
</feature>
<feature type="region of interest" description="Disordered" evidence="3">
    <location>
        <begin position="517"/>
        <end position="591"/>
    </location>
</feature>
<feature type="compositionally biased region" description="Basic and acidic residues" evidence="3">
    <location>
        <begin position="748"/>
        <end position="760"/>
    </location>
</feature>
<feature type="compositionally biased region" description="Basic and acidic residues" evidence="3">
    <location>
        <begin position="192"/>
        <end position="210"/>
    </location>
</feature>
<dbReference type="PANTHER" id="PTHR10331">
    <property type="entry name" value="T COMPLEX PROTEIN 10"/>
    <property type="match status" value="1"/>
</dbReference>
<evidence type="ECO:0000256" key="2">
    <source>
        <dbReference type="SAM" id="Coils"/>
    </source>
</evidence>
<dbReference type="Pfam" id="PF25779">
    <property type="entry name" value="Tubulin-bind_CPAP"/>
    <property type="match status" value="1"/>
</dbReference>
<evidence type="ECO:0000259" key="4">
    <source>
        <dbReference type="Pfam" id="PF07202"/>
    </source>
</evidence>
<gene>
    <name evidence="6" type="ORF">AALO_G00034660</name>
</gene>
<feature type="domain" description="CENPJ tubulin-binding region" evidence="5">
    <location>
        <begin position="118"/>
        <end position="177"/>
    </location>
</feature>
<feature type="compositionally biased region" description="Polar residues" evidence="3">
    <location>
        <begin position="95"/>
        <end position="120"/>
    </location>
</feature>
<keyword evidence="7" id="KW-1185">Reference proteome</keyword>
<evidence type="ECO:0000313" key="7">
    <source>
        <dbReference type="Proteomes" id="UP000823561"/>
    </source>
</evidence>
<dbReference type="GO" id="GO:0060271">
    <property type="term" value="P:cilium assembly"/>
    <property type="evidence" value="ECO:0007669"/>
    <property type="project" value="TreeGrafter"/>
</dbReference>
<feature type="compositionally biased region" description="Basic and acidic residues" evidence="3">
    <location>
        <begin position="132"/>
        <end position="150"/>
    </location>
</feature>
<comment type="caution">
    <text evidence="6">The sequence shown here is derived from an EMBL/GenBank/DDBJ whole genome shotgun (WGS) entry which is preliminary data.</text>
</comment>
<sequence length="960" mass="107378">MQEQLKAHQRDQQRLLGMELADYPDSPVLSGRGYPESPVLSGRGPVLNGRGYPESPVMSGRGPVLSGSGSTAASSLETETPTRCSQEPWTLEADGSSSNSTTPRQDTQSPEPTQEASTQDRPIRPGVGRRAHTFEELLEEELKMEQERQKGKNPVGDQTAGPKRSFLRKGEGLLRFNRTSLKPTAQIFAEPLAKHPESRESLTGQREPKRNKPRPARSRPSEPSARSHSQNRPAAARPGGTKPRPASAAARTLQRKTASLASHTPTLASHTPTLASHTPTLESHTHSQSLCSAPVAMETSFEVWQRERQREWVELGEFELLEVAAEELSFTSCSSSILQALGTHTHTNTRRLSSTPIKAHHTVKTHTTDHNTVKTHTTDHNTVKTHTTDSLAIVGHTRTAGTLFRSADTRTAHTPSRATDTSAVELPISLCAEEDEGPGGHEHMRDEEEEDGEEDDEEVTRVAPNSHCLPVTTPPYDRCTYQEPEGAGHEEGSAALSDRVEVEFDDDDTWADISQDAQQPERTLRRKVAGATGVEWVSSEPDDEEREAHTHTPTHTHPSQLVAKLFPALQPKPRPTQVTQTSAQPIRNQESEGVCEVMRERLVQLELEIERFRMETAELTRQKTSLATHHQELRKEKAEFEAKRSQTEAEWAEFKQAEMRKLQRDRKLFEKHSAATRSTHTSAQREEMQVLKQQLCDLREECVRKEQRWKSTHTRLQQQIHTLTTHNQELRQQIHTLENLRLTGWRTQREERRAGDERGAQRRKTKEKVDEKRPGVPHSPKNNTRSSDDSGPEGNTLNSGSPKSDGDVARIGRVSDDVTHAELHAAPGVQLASQQEGEITHPDGKIERVFKDGSRLLVFPNGTQKLLSTDGSAKVTFFNGDIKEVCPDHRVVYFFADAQTTHITFPDGTELLQFPNDQTEKLYPDGRKEIVFPDQTLKTLYPDGREESVLPDGTIIRLNT</sequence>
<feature type="compositionally biased region" description="Polar residues" evidence="3">
    <location>
        <begin position="576"/>
        <end position="588"/>
    </location>
</feature>
<dbReference type="EMBL" id="JADWDJ010000003">
    <property type="protein sequence ID" value="KAG5282794.1"/>
    <property type="molecule type" value="Genomic_DNA"/>
</dbReference>
<dbReference type="InterPro" id="IPR047002">
    <property type="entry name" value="Tcp10_C_sf"/>
</dbReference>
<feature type="compositionally biased region" description="Acidic residues" evidence="3">
    <location>
        <begin position="447"/>
        <end position="458"/>
    </location>
</feature>
<feature type="domain" description="Centromere protein J C-terminal" evidence="4">
    <location>
        <begin position="906"/>
        <end position="934"/>
    </location>
</feature>
<accession>A0AAV6H6S2</accession>
<dbReference type="Gene3D" id="2.60.450.20">
    <property type="match status" value="1"/>
</dbReference>
<organism evidence="6 7">
    <name type="scientific">Alosa alosa</name>
    <name type="common">allis shad</name>
    <dbReference type="NCBI Taxonomy" id="278164"/>
    <lineage>
        <taxon>Eukaryota</taxon>
        <taxon>Metazoa</taxon>
        <taxon>Chordata</taxon>
        <taxon>Craniata</taxon>
        <taxon>Vertebrata</taxon>
        <taxon>Euteleostomi</taxon>
        <taxon>Actinopterygii</taxon>
        <taxon>Neopterygii</taxon>
        <taxon>Teleostei</taxon>
        <taxon>Clupei</taxon>
        <taxon>Clupeiformes</taxon>
        <taxon>Clupeoidei</taxon>
        <taxon>Clupeidae</taxon>
        <taxon>Alosa</taxon>
    </lineage>
</organism>
<dbReference type="InterPro" id="IPR058029">
    <property type="entry name" value="Tubulin-bd_CENPJ"/>
</dbReference>
<dbReference type="AlphaFoldDB" id="A0AAV6H6S2"/>
<feature type="coiled-coil region" evidence="2">
    <location>
        <begin position="713"/>
        <end position="740"/>
    </location>
</feature>
<dbReference type="GO" id="GO:0005813">
    <property type="term" value="C:centrosome"/>
    <property type="evidence" value="ECO:0007669"/>
    <property type="project" value="TreeGrafter"/>
</dbReference>
<protein>
    <recommendedName>
        <fullName evidence="8">Centromere protein J</fullName>
    </recommendedName>
</protein>
<dbReference type="GO" id="GO:0005814">
    <property type="term" value="C:centriole"/>
    <property type="evidence" value="ECO:0007669"/>
    <property type="project" value="TreeGrafter"/>
</dbReference>
<reference evidence="6" key="1">
    <citation type="submission" date="2020-10" db="EMBL/GenBank/DDBJ databases">
        <title>Chromosome-scale genome assembly of the Allis shad, Alosa alosa.</title>
        <authorList>
            <person name="Margot Z."/>
            <person name="Christophe K."/>
            <person name="Cabau C."/>
            <person name="Louis A."/>
            <person name="Berthelot C."/>
            <person name="Parey E."/>
            <person name="Roest Crollius H."/>
            <person name="Montfort J."/>
            <person name="Robinson-Rechavi M."/>
            <person name="Bucao C."/>
            <person name="Bouchez O."/>
            <person name="Gislard M."/>
            <person name="Lluch J."/>
            <person name="Milhes M."/>
            <person name="Lampietro C."/>
            <person name="Lopez Roques C."/>
            <person name="Donnadieu C."/>
            <person name="Braasch I."/>
            <person name="Desvignes T."/>
            <person name="Postlethwait J."/>
            <person name="Bobe J."/>
            <person name="Guiguen Y."/>
        </authorList>
    </citation>
    <scope>NUCLEOTIDE SEQUENCE</scope>
    <source>
        <strain evidence="6">M-15738</strain>
        <tissue evidence="6">Blood</tissue>
    </source>
</reference>
<dbReference type="GO" id="GO:0061511">
    <property type="term" value="P:centriole elongation"/>
    <property type="evidence" value="ECO:0007669"/>
    <property type="project" value="TreeGrafter"/>
</dbReference>
<keyword evidence="2" id="KW-0175">Coiled coil</keyword>
<feature type="domain" description="Centromere protein J C-terminal" evidence="4">
    <location>
        <begin position="838"/>
        <end position="865"/>
    </location>
</feature>
<dbReference type="Pfam" id="PF07202">
    <property type="entry name" value="Tcp10_C"/>
    <property type="match status" value="2"/>
</dbReference>
<evidence type="ECO:0000259" key="5">
    <source>
        <dbReference type="Pfam" id="PF25779"/>
    </source>
</evidence>